<proteinExistence type="predicted"/>
<feature type="domain" description="Glycine zipper" evidence="3">
    <location>
        <begin position="94"/>
        <end position="133"/>
    </location>
</feature>
<feature type="coiled-coil region" evidence="1">
    <location>
        <begin position="131"/>
        <end position="176"/>
    </location>
</feature>
<keyword evidence="2" id="KW-0472">Membrane</keyword>
<feature type="transmembrane region" description="Helical" evidence="2">
    <location>
        <begin position="51"/>
        <end position="71"/>
    </location>
</feature>
<evidence type="ECO:0000313" key="5">
    <source>
        <dbReference type="Proteomes" id="UP000722050"/>
    </source>
</evidence>
<dbReference type="InterPro" id="IPR039567">
    <property type="entry name" value="Gly-zipper"/>
</dbReference>
<dbReference type="AlphaFoldDB" id="A0A930EEA3"/>
<evidence type="ECO:0000256" key="1">
    <source>
        <dbReference type="SAM" id="Coils"/>
    </source>
</evidence>
<dbReference type="Pfam" id="PF13488">
    <property type="entry name" value="Gly-zipper_Omp"/>
    <property type="match status" value="1"/>
</dbReference>
<accession>A0A930EEA3</accession>
<comment type="caution">
    <text evidence="4">The sequence shown here is derived from an EMBL/GenBank/DDBJ whole genome shotgun (WGS) entry which is preliminary data.</text>
</comment>
<gene>
    <name evidence="4" type="ORF">HXM71_04895</name>
</gene>
<feature type="transmembrane region" description="Helical" evidence="2">
    <location>
        <begin position="109"/>
        <end position="128"/>
    </location>
</feature>
<keyword evidence="2" id="KW-0812">Transmembrane</keyword>
<sequence length="206" mass="21508">MANITYGDMLDLLKEIENGVQDKSRTLNSISNSKLKNILLSEANMALKTGITTSILAAGTGVATSALVGTIGGVGTGVVASGLTTLGVASFSVAAGAATGAAAGSVVPIAGTIIGGVIGVAAGAFVGSRMEQKNKEQKEELRQEVVKKQNRIIRELEKELNELKSLHGNANALENMDRYKYLLSSLFTIEEFKKYFNLGGDECAPV</sequence>
<feature type="transmembrane region" description="Helical" evidence="2">
    <location>
        <begin position="78"/>
        <end position="103"/>
    </location>
</feature>
<evidence type="ECO:0000313" key="4">
    <source>
        <dbReference type="EMBL" id="MBF1352439.1"/>
    </source>
</evidence>
<reference evidence="4" key="1">
    <citation type="submission" date="2020-04" db="EMBL/GenBank/DDBJ databases">
        <title>Deep metagenomics examines the oral microbiome during advanced dental caries in children, revealing novel taxa and co-occurrences with host molecules.</title>
        <authorList>
            <person name="Baker J.L."/>
            <person name="Morton J.T."/>
            <person name="Dinis M."/>
            <person name="Alvarez R."/>
            <person name="Tran N.C."/>
            <person name="Knight R."/>
            <person name="Edlund A."/>
        </authorList>
    </citation>
    <scope>NUCLEOTIDE SEQUENCE</scope>
    <source>
        <strain evidence="4">JCVI_24_bin.8</strain>
    </source>
</reference>
<name>A0A930EEA3_9FIRM</name>
<organism evidence="4 5">
    <name type="scientific">Mogibacterium diversum</name>
    <dbReference type="NCBI Taxonomy" id="114527"/>
    <lineage>
        <taxon>Bacteria</taxon>
        <taxon>Bacillati</taxon>
        <taxon>Bacillota</taxon>
        <taxon>Clostridia</taxon>
        <taxon>Peptostreptococcales</taxon>
        <taxon>Anaerovoracaceae</taxon>
        <taxon>Mogibacterium</taxon>
    </lineage>
</organism>
<evidence type="ECO:0000256" key="2">
    <source>
        <dbReference type="SAM" id="Phobius"/>
    </source>
</evidence>
<protein>
    <recommendedName>
        <fullName evidence="3">Glycine zipper domain-containing protein</fullName>
    </recommendedName>
</protein>
<dbReference type="EMBL" id="JABZQH010000161">
    <property type="protein sequence ID" value="MBF1352439.1"/>
    <property type="molecule type" value="Genomic_DNA"/>
</dbReference>
<keyword evidence="2" id="KW-1133">Transmembrane helix</keyword>
<dbReference type="Proteomes" id="UP000722050">
    <property type="component" value="Unassembled WGS sequence"/>
</dbReference>
<evidence type="ECO:0000259" key="3">
    <source>
        <dbReference type="Pfam" id="PF13488"/>
    </source>
</evidence>
<keyword evidence="1" id="KW-0175">Coiled coil</keyword>